<proteinExistence type="predicted"/>
<reference evidence="1 2" key="1">
    <citation type="submission" date="2019-08" db="EMBL/GenBank/DDBJ databases">
        <authorList>
            <person name="Peeters C."/>
        </authorList>
    </citation>
    <scope>NUCLEOTIDE SEQUENCE [LARGE SCALE GENOMIC DNA]</scope>
    <source>
        <strain evidence="1 2">LMG 31116</strain>
    </source>
</reference>
<dbReference type="Proteomes" id="UP000368474">
    <property type="component" value="Unassembled WGS sequence"/>
</dbReference>
<accession>A0A5E4TCQ6</accession>
<dbReference type="EMBL" id="CABPSD010000003">
    <property type="protein sequence ID" value="VVD85920.1"/>
    <property type="molecule type" value="Genomic_DNA"/>
</dbReference>
<evidence type="ECO:0000313" key="1">
    <source>
        <dbReference type="EMBL" id="VVD85920.1"/>
    </source>
</evidence>
<organism evidence="1 2">
    <name type="scientific">Pandoraea morbifera</name>
    <dbReference type="NCBI Taxonomy" id="2508300"/>
    <lineage>
        <taxon>Bacteria</taxon>
        <taxon>Pseudomonadati</taxon>
        <taxon>Pseudomonadota</taxon>
        <taxon>Betaproteobacteria</taxon>
        <taxon>Burkholderiales</taxon>
        <taxon>Burkholderiaceae</taxon>
        <taxon>Pandoraea</taxon>
    </lineage>
</organism>
<evidence type="ECO:0000313" key="2">
    <source>
        <dbReference type="Proteomes" id="UP000368474"/>
    </source>
</evidence>
<gene>
    <name evidence="1" type="ORF">PMO31116_01339</name>
</gene>
<name>A0A5E4TCQ6_9BURK</name>
<protein>
    <submittedName>
        <fullName evidence="1">Uncharacterized protein</fullName>
    </submittedName>
</protein>
<dbReference type="AlphaFoldDB" id="A0A5E4TCQ6"/>
<sequence>MRRERCIGIAAGATASSLIARLRANAFHGIT</sequence>
<keyword evidence="2" id="KW-1185">Reference proteome</keyword>